<dbReference type="Proteomes" id="UP001241377">
    <property type="component" value="Unassembled WGS sequence"/>
</dbReference>
<evidence type="ECO:0000313" key="1">
    <source>
        <dbReference type="EMBL" id="KAJ9113850.1"/>
    </source>
</evidence>
<comment type="caution">
    <text evidence="1">The sequence shown here is derived from an EMBL/GenBank/DDBJ whole genome shotgun (WGS) entry which is preliminary data.</text>
</comment>
<evidence type="ECO:0000313" key="2">
    <source>
        <dbReference type="Proteomes" id="UP001241377"/>
    </source>
</evidence>
<gene>
    <name evidence="1" type="ORF">QFC19_000043</name>
</gene>
<keyword evidence="2" id="KW-1185">Reference proteome</keyword>
<accession>A0ACC2WRR0</accession>
<organism evidence="1 2">
    <name type="scientific">Naganishia cerealis</name>
    <dbReference type="NCBI Taxonomy" id="610337"/>
    <lineage>
        <taxon>Eukaryota</taxon>
        <taxon>Fungi</taxon>
        <taxon>Dikarya</taxon>
        <taxon>Basidiomycota</taxon>
        <taxon>Agaricomycotina</taxon>
        <taxon>Tremellomycetes</taxon>
        <taxon>Filobasidiales</taxon>
        <taxon>Filobasidiaceae</taxon>
        <taxon>Naganishia</taxon>
    </lineage>
</organism>
<name>A0ACC2WRR0_9TREE</name>
<reference evidence="1" key="1">
    <citation type="submission" date="2023-04" db="EMBL/GenBank/DDBJ databases">
        <title>Draft Genome sequencing of Naganishia species isolated from polar environments using Oxford Nanopore Technology.</title>
        <authorList>
            <person name="Leo P."/>
            <person name="Venkateswaran K."/>
        </authorList>
    </citation>
    <scope>NUCLEOTIDE SEQUENCE</scope>
    <source>
        <strain evidence="1">MNA-CCFEE 5261</strain>
    </source>
</reference>
<proteinExistence type="predicted"/>
<sequence>MAVHPYSSVTTRASRSAKAAGKLPASSASPIKIGESPSSSSSNSNSNNKSNGNSNRSNNNNNSNSNSSDDEQTLANPVYVILSGELLLPVTPFGGFGGGSKVLFWGEELSRNNIIAKIVSFATKEPYTAKQISSRKQTIIKSLLGRFDNSNLQKDVRENAGAALVRIARGTPLTDFLAGYLITSTDEKVHTRRTVLDHAARSLIAIENFFDKTTKETGWCAEQNRLFFSPLLAHMLGLGSKIAARAEEGGPLVYADERLHPVIAAAAFGFGKAWWRYLVARNMELVRA</sequence>
<dbReference type="EMBL" id="JASBWR010000001">
    <property type="protein sequence ID" value="KAJ9113850.1"/>
    <property type="molecule type" value="Genomic_DNA"/>
</dbReference>
<protein>
    <submittedName>
        <fullName evidence="1">Uncharacterized protein</fullName>
    </submittedName>
</protein>